<dbReference type="AlphaFoldDB" id="A0A6L2NSN7"/>
<gene>
    <name evidence="1" type="ORF">Tci_061104</name>
</gene>
<reference evidence="1" key="1">
    <citation type="journal article" date="2019" name="Sci. Rep.">
        <title>Draft genome of Tanacetum cinerariifolium, the natural source of mosquito coil.</title>
        <authorList>
            <person name="Yamashiro T."/>
            <person name="Shiraishi A."/>
            <person name="Satake H."/>
            <person name="Nakayama K."/>
        </authorList>
    </citation>
    <scope>NUCLEOTIDE SEQUENCE</scope>
</reference>
<proteinExistence type="predicted"/>
<evidence type="ECO:0000313" key="1">
    <source>
        <dbReference type="EMBL" id="GEU89126.1"/>
    </source>
</evidence>
<name>A0A6L2NSN7_TANCI</name>
<organism evidence="1">
    <name type="scientific">Tanacetum cinerariifolium</name>
    <name type="common">Dalmatian daisy</name>
    <name type="synonym">Chrysanthemum cinerariifolium</name>
    <dbReference type="NCBI Taxonomy" id="118510"/>
    <lineage>
        <taxon>Eukaryota</taxon>
        <taxon>Viridiplantae</taxon>
        <taxon>Streptophyta</taxon>
        <taxon>Embryophyta</taxon>
        <taxon>Tracheophyta</taxon>
        <taxon>Spermatophyta</taxon>
        <taxon>Magnoliopsida</taxon>
        <taxon>eudicotyledons</taxon>
        <taxon>Gunneridae</taxon>
        <taxon>Pentapetalae</taxon>
        <taxon>asterids</taxon>
        <taxon>campanulids</taxon>
        <taxon>Asterales</taxon>
        <taxon>Asteraceae</taxon>
        <taxon>Asteroideae</taxon>
        <taxon>Anthemideae</taxon>
        <taxon>Anthemidinae</taxon>
        <taxon>Tanacetum</taxon>
    </lineage>
</organism>
<comment type="caution">
    <text evidence="1">The sequence shown here is derived from an EMBL/GenBank/DDBJ whole genome shotgun (WGS) entry which is preliminary data.</text>
</comment>
<dbReference type="EMBL" id="BKCJ010009894">
    <property type="protein sequence ID" value="GEU89126.1"/>
    <property type="molecule type" value="Genomic_DNA"/>
</dbReference>
<accession>A0A6L2NSN7</accession>
<protein>
    <submittedName>
        <fullName evidence="1">Uncharacterized protein</fullName>
    </submittedName>
</protein>
<sequence length="202" mass="23641">MDEAFARQLEVELNANINWNDVIEQVKRSEKQYNTVMRYQALKRKPMTEAQARKNMMIYLKNMAGFKMNFFKLVKERFKSTEPKNFSDDFLLNILKIMFEKPNVEANVWRDQNGRYGLAKKYHLTHFTLEQMLNNVRLEVEEESEMSLELLRESDTWVWGRRVTWNVGGVSGTIQVVCGARERAIGMRGILAGRGCLGSYEV</sequence>